<dbReference type="Gene3D" id="3.20.20.100">
    <property type="entry name" value="NADP-dependent oxidoreductase domain"/>
    <property type="match status" value="1"/>
</dbReference>
<dbReference type="InterPro" id="IPR050523">
    <property type="entry name" value="AKR_Detox_Biosynth"/>
</dbReference>
<feature type="domain" description="NADP-dependent oxidoreductase" evidence="1">
    <location>
        <begin position="14"/>
        <end position="314"/>
    </location>
</feature>
<gene>
    <name evidence="2" type="ORF">C7C46_02365</name>
</gene>
<organism evidence="2 3">
    <name type="scientific">Streptomyces tateyamensis</name>
    <dbReference type="NCBI Taxonomy" id="565073"/>
    <lineage>
        <taxon>Bacteria</taxon>
        <taxon>Bacillati</taxon>
        <taxon>Actinomycetota</taxon>
        <taxon>Actinomycetes</taxon>
        <taxon>Kitasatosporales</taxon>
        <taxon>Streptomycetaceae</taxon>
        <taxon>Streptomyces</taxon>
    </lineage>
</organism>
<dbReference type="InterPro" id="IPR023210">
    <property type="entry name" value="NADP_OxRdtase_dom"/>
</dbReference>
<sequence length="317" mass="33703">MRYQNLGNRQVSSLCLGTLPYGSVVDEETSFALLDRFTARGGTFVDTANCYCFWLDGCDGGESERLLGRWLAARGNREEMVLATKLGALPVGPGEWPDNREGLSAAVIAAAVPHSLRRLGTDRIDLLYGHIDDPAVPVAETVAAFDALVRAGAVDQLGISNQNLDRLAASQALAAETGAAGYRALQQRHTYLRPAPGAEFPHQVSVDDAQLAYLRTQPQLTLLAYGSLLNGAYTDPAKPLPPQYDHPGAHTQLAVLGEVARESGASANQVVLAWLLAGGVLPILGVTSAAQLDEALESLDLELTADQHERLDAARAA</sequence>
<dbReference type="EMBL" id="PYBW01000010">
    <property type="protein sequence ID" value="PYC87903.1"/>
    <property type="molecule type" value="Genomic_DNA"/>
</dbReference>
<dbReference type="PANTHER" id="PTHR43364:SF6">
    <property type="entry name" value="OXIDOREDUCTASE-RELATED"/>
    <property type="match status" value="1"/>
</dbReference>
<accession>A0A2V4PS99</accession>
<dbReference type="SUPFAM" id="SSF51430">
    <property type="entry name" value="NAD(P)-linked oxidoreductase"/>
    <property type="match status" value="1"/>
</dbReference>
<evidence type="ECO:0000259" key="1">
    <source>
        <dbReference type="Pfam" id="PF00248"/>
    </source>
</evidence>
<protein>
    <submittedName>
        <fullName evidence="2">Oxidoreductase</fullName>
    </submittedName>
</protein>
<dbReference type="GO" id="GO:0005829">
    <property type="term" value="C:cytosol"/>
    <property type="evidence" value="ECO:0007669"/>
    <property type="project" value="TreeGrafter"/>
</dbReference>
<evidence type="ECO:0000313" key="3">
    <source>
        <dbReference type="Proteomes" id="UP000248039"/>
    </source>
</evidence>
<dbReference type="OrthoDB" id="9768793at2"/>
<reference evidence="2 3" key="1">
    <citation type="submission" date="2018-03" db="EMBL/GenBank/DDBJ databases">
        <title>Bioinformatic expansion and discovery of thiopeptide antibiotics.</title>
        <authorList>
            <person name="Schwalen C.J."/>
            <person name="Hudson G.A."/>
            <person name="Mitchell D.A."/>
        </authorList>
    </citation>
    <scope>NUCLEOTIDE SEQUENCE [LARGE SCALE GENOMIC DNA]</scope>
    <source>
        <strain evidence="2 3">ATCC 21389</strain>
    </source>
</reference>
<dbReference type="Pfam" id="PF00248">
    <property type="entry name" value="Aldo_ket_red"/>
    <property type="match status" value="1"/>
</dbReference>
<evidence type="ECO:0000313" key="2">
    <source>
        <dbReference type="EMBL" id="PYC87903.1"/>
    </source>
</evidence>
<dbReference type="InterPro" id="IPR036812">
    <property type="entry name" value="NAD(P)_OxRdtase_dom_sf"/>
</dbReference>
<proteinExistence type="predicted"/>
<dbReference type="Proteomes" id="UP000248039">
    <property type="component" value="Unassembled WGS sequence"/>
</dbReference>
<dbReference type="PANTHER" id="PTHR43364">
    <property type="entry name" value="NADH-SPECIFIC METHYLGLYOXAL REDUCTASE-RELATED"/>
    <property type="match status" value="1"/>
</dbReference>
<comment type="caution">
    <text evidence="2">The sequence shown here is derived from an EMBL/GenBank/DDBJ whole genome shotgun (WGS) entry which is preliminary data.</text>
</comment>
<keyword evidence="3" id="KW-1185">Reference proteome</keyword>
<dbReference type="RefSeq" id="WP_110665078.1">
    <property type="nucleotide sequence ID" value="NZ_PYBW01000010.1"/>
</dbReference>
<dbReference type="AlphaFoldDB" id="A0A2V4PS99"/>
<name>A0A2V4PS99_9ACTN</name>